<evidence type="ECO:0000256" key="2">
    <source>
        <dbReference type="ARBA" id="ARBA00022723"/>
    </source>
</evidence>
<evidence type="ECO:0000313" key="9">
    <source>
        <dbReference type="Proteomes" id="UP000694865"/>
    </source>
</evidence>
<proteinExistence type="predicted"/>
<dbReference type="InterPro" id="IPR057255">
    <property type="entry name" value="2TM_P5A-ATPase"/>
</dbReference>
<accession>A0ABM0MB65</accession>
<keyword evidence="4" id="KW-0067">ATP-binding</keyword>
<dbReference type="RefSeq" id="XP_006817256.1">
    <property type="nucleotide sequence ID" value="XM_006817193.1"/>
</dbReference>
<dbReference type="PANTHER" id="PTHR45630">
    <property type="entry name" value="CATION-TRANSPORTING ATPASE-RELATED"/>
    <property type="match status" value="1"/>
</dbReference>
<evidence type="ECO:0000259" key="8">
    <source>
        <dbReference type="Pfam" id="PF23143"/>
    </source>
</evidence>
<keyword evidence="7" id="KW-0472">Membrane</keyword>
<keyword evidence="2" id="KW-0479">Metal-binding</keyword>
<keyword evidence="5" id="KW-0460">Magnesium</keyword>
<dbReference type="InterPro" id="IPR023298">
    <property type="entry name" value="ATPase_P-typ_TM_dom_sf"/>
</dbReference>
<feature type="transmembrane region" description="Helical" evidence="7">
    <location>
        <begin position="216"/>
        <end position="235"/>
    </location>
</feature>
<feature type="non-terminal residue" evidence="10">
    <location>
        <position position="256"/>
    </location>
</feature>
<dbReference type="SUPFAM" id="SSF81665">
    <property type="entry name" value="Calcium ATPase, transmembrane domain M"/>
    <property type="match status" value="1"/>
</dbReference>
<reference evidence="10" key="1">
    <citation type="submission" date="2025-08" db="UniProtKB">
        <authorList>
            <consortium name="RefSeq"/>
        </authorList>
    </citation>
    <scope>IDENTIFICATION</scope>
    <source>
        <tissue evidence="10">Testes</tissue>
    </source>
</reference>
<feature type="transmembrane region" description="Helical" evidence="7">
    <location>
        <begin position="53"/>
        <end position="75"/>
    </location>
</feature>
<sequence>MAAPMNSEIESVSLFNPRPLVLHGYVFPFIILYISWLYCWFGVYGIEDYFEAGVIAVVAIGILQILVCLFCHWSVHIKCALTCNRAKDPYQASLVKIVPTENNGFPLVAELHHEENEEKPTVDIWFNFQKTKYIYDAEEKKQFLAVKFPVDHSMEFYQGWKGYKDEMEIFKAVKQYGSNSVVMEIPEFSELFKERATAPFFVFQVFCVGLWCLDEYWYYSVFTLVMLVMFEATLVKQQLRNLQEIRKMGNKPYFVN</sequence>
<evidence type="ECO:0000256" key="3">
    <source>
        <dbReference type="ARBA" id="ARBA00022741"/>
    </source>
</evidence>
<dbReference type="Proteomes" id="UP000694865">
    <property type="component" value="Unplaced"/>
</dbReference>
<dbReference type="PANTHER" id="PTHR45630:SF7">
    <property type="entry name" value="ENDOPLASMIC RETICULUM TRANSMEMBRANE HELIX TRANSLOCASE"/>
    <property type="match status" value="1"/>
</dbReference>
<organism evidence="9 10">
    <name type="scientific">Saccoglossus kowalevskii</name>
    <name type="common">Acorn worm</name>
    <dbReference type="NCBI Taxonomy" id="10224"/>
    <lineage>
        <taxon>Eukaryota</taxon>
        <taxon>Metazoa</taxon>
        <taxon>Hemichordata</taxon>
        <taxon>Enteropneusta</taxon>
        <taxon>Harrimaniidae</taxon>
        <taxon>Saccoglossus</taxon>
    </lineage>
</organism>
<comment type="subcellular location">
    <subcellularLocation>
        <location evidence="1">Membrane</location>
        <topology evidence="1">Multi-pass membrane protein</topology>
    </subcellularLocation>
</comment>
<evidence type="ECO:0000256" key="1">
    <source>
        <dbReference type="ARBA" id="ARBA00004141"/>
    </source>
</evidence>
<dbReference type="GeneID" id="102808422"/>
<dbReference type="InterPro" id="IPR006544">
    <property type="entry name" value="P-type_TPase_V"/>
</dbReference>
<evidence type="ECO:0000313" key="10">
    <source>
        <dbReference type="RefSeq" id="XP_006817256.1"/>
    </source>
</evidence>
<evidence type="ECO:0000256" key="6">
    <source>
        <dbReference type="ARBA" id="ARBA00022967"/>
    </source>
</evidence>
<evidence type="ECO:0000256" key="7">
    <source>
        <dbReference type="SAM" id="Phobius"/>
    </source>
</evidence>
<evidence type="ECO:0000256" key="5">
    <source>
        <dbReference type="ARBA" id="ARBA00022842"/>
    </source>
</evidence>
<evidence type="ECO:0000256" key="4">
    <source>
        <dbReference type="ARBA" id="ARBA00022840"/>
    </source>
</evidence>
<feature type="transmembrane region" description="Helical" evidence="7">
    <location>
        <begin position="20"/>
        <end position="41"/>
    </location>
</feature>
<protein>
    <submittedName>
        <fullName evidence="10">Probable cation-transporting ATPase 13A1-like</fullName>
    </submittedName>
</protein>
<keyword evidence="6" id="KW-1278">Translocase</keyword>
<keyword evidence="9" id="KW-1185">Reference proteome</keyword>
<keyword evidence="7" id="KW-0812">Transmembrane</keyword>
<keyword evidence="7" id="KW-1133">Transmembrane helix</keyword>
<name>A0ABM0MB65_SACKO</name>
<feature type="domain" description="P5A-ATPase transmembrane helical hairpin" evidence="8">
    <location>
        <begin position="18"/>
        <end position="87"/>
    </location>
</feature>
<keyword evidence="3" id="KW-0547">Nucleotide-binding</keyword>
<gene>
    <name evidence="10" type="primary">LOC102808422</name>
</gene>
<dbReference type="Pfam" id="PF23143">
    <property type="entry name" value="2TM_P5A-ATPase"/>
    <property type="match status" value="1"/>
</dbReference>